<evidence type="ECO:0000313" key="3">
    <source>
        <dbReference type="Proteomes" id="UP001594288"/>
    </source>
</evidence>
<keyword evidence="1" id="KW-1133">Transmembrane helix</keyword>
<evidence type="ECO:0000256" key="1">
    <source>
        <dbReference type="SAM" id="Phobius"/>
    </source>
</evidence>
<comment type="caution">
    <text evidence="2">The sequence shown here is derived from an EMBL/GenBank/DDBJ whole genome shotgun (WGS) entry which is preliminary data.</text>
</comment>
<organism evidence="2 3">
    <name type="scientific">Eiseniibacteriota bacterium</name>
    <dbReference type="NCBI Taxonomy" id="2212470"/>
    <lineage>
        <taxon>Bacteria</taxon>
        <taxon>Candidatus Eiseniibacteriota</taxon>
    </lineage>
</organism>
<keyword evidence="3" id="KW-1185">Reference proteome</keyword>
<reference evidence="2 3" key="1">
    <citation type="submission" date="2024-09" db="EMBL/GenBank/DDBJ databases">
        <authorList>
            <person name="D'Angelo T."/>
        </authorList>
    </citation>
    <scope>NUCLEOTIDE SEQUENCE [LARGE SCALE GENOMIC DNA]</scope>
    <source>
        <strain evidence="2">SAG AM-311-F02</strain>
    </source>
</reference>
<evidence type="ECO:0000313" key="2">
    <source>
        <dbReference type="EMBL" id="MFC1799930.1"/>
    </source>
</evidence>
<feature type="transmembrane region" description="Helical" evidence="1">
    <location>
        <begin position="87"/>
        <end position="108"/>
    </location>
</feature>
<keyword evidence="1" id="KW-0812">Transmembrane</keyword>
<evidence type="ECO:0008006" key="4">
    <source>
        <dbReference type="Google" id="ProtNLM"/>
    </source>
</evidence>
<dbReference type="Proteomes" id="UP001594288">
    <property type="component" value="Unassembled WGS sequence"/>
</dbReference>
<feature type="transmembrane region" description="Helical" evidence="1">
    <location>
        <begin position="167"/>
        <end position="190"/>
    </location>
</feature>
<protein>
    <recommendedName>
        <fullName evidence="4">Zinc-finger domain-containing protein</fullName>
    </recommendedName>
</protein>
<sequence>MNPRDPACGRVAEAFDRLINGDLTQGDPDIVEINALKDHLASCEACRALYALDLALIESIRTAPAVAFESVAGEVVREVRAKERRSLMLRWAPVVGVASWIGMIAVVYGRGILERVIGLLTGGLGSSPLLEGLTRAAGAILKLLEVAKSITVDGALGSGASSYAPQLAMGTLMAGVLVIFMMYGMGIWLGKPREVRSWHRS</sequence>
<name>A0ABV6YPD2_UNCEI</name>
<keyword evidence="1" id="KW-0472">Membrane</keyword>
<accession>A0ABV6YPD2</accession>
<proteinExistence type="predicted"/>
<dbReference type="EMBL" id="JBHPEI010000044">
    <property type="protein sequence ID" value="MFC1799930.1"/>
    <property type="molecule type" value="Genomic_DNA"/>
</dbReference>
<gene>
    <name evidence="2" type="ORF">ACFL2Z_03360</name>
</gene>